<reference evidence="4" key="2">
    <citation type="submission" date="2021-04" db="EMBL/GenBank/DDBJ databases">
        <authorList>
            <person name="Gilroy R."/>
        </authorList>
    </citation>
    <scope>NUCLEOTIDE SEQUENCE</scope>
    <source>
        <strain evidence="4">CHK169-2315</strain>
    </source>
</reference>
<reference evidence="4" key="1">
    <citation type="journal article" date="2021" name="PeerJ">
        <title>Extensive microbial diversity within the chicken gut microbiome revealed by metagenomics and culture.</title>
        <authorList>
            <person name="Gilroy R."/>
            <person name="Ravi A."/>
            <person name="Getino M."/>
            <person name="Pursley I."/>
            <person name="Horton D.L."/>
            <person name="Alikhan N.F."/>
            <person name="Baker D."/>
            <person name="Gharbi K."/>
            <person name="Hall N."/>
            <person name="Watson M."/>
            <person name="Adriaenssens E.M."/>
            <person name="Foster-Nyarko E."/>
            <person name="Jarju S."/>
            <person name="Secka A."/>
            <person name="Antonio M."/>
            <person name="Oren A."/>
            <person name="Chaudhuri R.R."/>
            <person name="La Ragione R."/>
            <person name="Hildebrand F."/>
            <person name="Pallen M.J."/>
        </authorList>
    </citation>
    <scope>NUCLEOTIDE SEQUENCE</scope>
    <source>
        <strain evidence="4">CHK169-2315</strain>
    </source>
</reference>
<dbReference type="InterPro" id="IPR027417">
    <property type="entry name" value="P-loop_NTPase"/>
</dbReference>
<gene>
    <name evidence="4" type="ORF">H9895_02925</name>
</gene>
<name>A0A9D1PLG5_9BACI</name>
<comment type="caution">
    <text evidence="4">The sequence shown here is derived from an EMBL/GenBank/DDBJ whole genome shotgun (WGS) entry which is preliminary data.</text>
</comment>
<organism evidence="4 5">
    <name type="scientific">Candidatus Pseudogracilibacillus intestinigallinarum</name>
    <dbReference type="NCBI Taxonomy" id="2838742"/>
    <lineage>
        <taxon>Bacteria</taxon>
        <taxon>Bacillati</taxon>
        <taxon>Bacillota</taxon>
        <taxon>Bacilli</taxon>
        <taxon>Bacillales</taxon>
        <taxon>Bacillaceae</taxon>
        <taxon>Pseudogracilibacillus</taxon>
    </lineage>
</organism>
<dbReference type="SUPFAM" id="SSF52540">
    <property type="entry name" value="P-loop containing nucleoside triphosphate hydrolases"/>
    <property type="match status" value="1"/>
</dbReference>
<dbReference type="PANTHER" id="PTHR43158">
    <property type="entry name" value="SKFA PEPTIDE EXPORT ATP-BINDING PROTEIN SKFE"/>
    <property type="match status" value="1"/>
</dbReference>
<dbReference type="Proteomes" id="UP000823937">
    <property type="component" value="Unassembled WGS sequence"/>
</dbReference>
<keyword evidence="2 4" id="KW-0067">ATP-binding</keyword>
<sequence length="123" mass="13555">MKHVIDMNNVSWKREGKTIIQDIDWEVNSGEHWAVLGLNGAGKTTLLNMVNGYIWPTTGTVSVLGETFGKTDIHKLRRSIGWVSSSLGERINGRHMAEDIVVSGKFASVGLVFAEPTPEDFEA</sequence>
<evidence type="ECO:0000256" key="2">
    <source>
        <dbReference type="ARBA" id="ARBA00022840"/>
    </source>
</evidence>
<dbReference type="EMBL" id="DXHX01000040">
    <property type="protein sequence ID" value="HIV74016.1"/>
    <property type="molecule type" value="Genomic_DNA"/>
</dbReference>
<evidence type="ECO:0000256" key="1">
    <source>
        <dbReference type="ARBA" id="ARBA00022741"/>
    </source>
</evidence>
<dbReference type="CDD" id="cd00267">
    <property type="entry name" value="ABC_ATPase"/>
    <property type="match status" value="1"/>
</dbReference>
<keyword evidence="1" id="KW-0547">Nucleotide-binding</keyword>
<evidence type="ECO:0000313" key="4">
    <source>
        <dbReference type="EMBL" id="HIV74016.1"/>
    </source>
</evidence>
<dbReference type="GO" id="GO:0005524">
    <property type="term" value="F:ATP binding"/>
    <property type="evidence" value="ECO:0007669"/>
    <property type="project" value="UniProtKB-KW"/>
</dbReference>
<evidence type="ECO:0000313" key="5">
    <source>
        <dbReference type="Proteomes" id="UP000823937"/>
    </source>
</evidence>
<evidence type="ECO:0000259" key="3">
    <source>
        <dbReference type="Pfam" id="PF00005"/>
    </source>
</evidence>
<feature type="domain" description="ABC transporter" evidence="3">
    <location>
        <begin position="21"/>
        <end position="89"/>
    </location>
</feature>
<protein>
    <submittedName>
        <fullName evidence="4">ATP-binding cassette domain-containing protein</fullName>
    </submittedName>
</protein>
<dbReference type="Pfam" id="PF00005">
    <property type="entry name" value="ABC_tran"/>
    <property type="match status" value="1"/>
</dbReference>
<dbReference type="AlphaFoldDB" id="A0A9D1PLG5"/>
<dbReference type="GO" id="GO:0016887">
    <property type="term" value="F:ATP hydrolysis activity"/>
    <property type="evidence" value="ECO:0007669"/>
    <property type="project" value="InterPro"/>
</dbReference>
<dbReference type="InterPro" id="IPR003439">
    <property type="entry name" value="ABC_transporter-like_ATP-bd"/>
</dbReference>
<dbReference type="PANTHER" id="PTHR43158:SF2">
    <property type="entry name" value="SKFA PEPTIDE EXPORT ATP-BINDING PROTEIN SKFE"/>
    <property type="match status" value="1"/>
</dbReference>
<accession>A0A9D1PLG5</accession>
<dbReference type="Gene3D" id="3.40.50.300">
    <property type="entry name" value="P-loop containing nucleotide triphosphate hydrolases"/>
    <property type="match status" value="1"/>
</dbReference>
<feature type="non-terminal residue" evidence="4">
    <location>
        <position position="123"/>
    </location>
</feature>
<proteinExistence type="predicted"/>